<evidence type="ECO:0000313" key="9">
    <source>
        <dbReference type="Proteomes" id="UP000003323"/>
    </source>
</evidence>
<dbReference type="AlphaFoldDB" id="E0Q563"/>
<evidence type="ECO:0000256" key="6">
    <source>
        <dbReference type="SAM" id="MobiDB-lite"/>
    </source>
</evidence>
<evidence type="ECO:0000313" key="8">
    <source>
        <dbReference type="EMBL" id="EFM42307.1"/>
    </source>
</evidence>
<keyword evidence="4" id="KW-0067">ATP-binding</keyword>
<evidence type="ECO:0000256" key="2">
    <source>
        <dbReference type="ARBA" id="ARBA00022801"/>
    </source>
</evidence>
<gene>
    <name evidence="8" type="primary">cas3</name>
    <name evidence="8" type="ORF">HMPREF0168_0270</name>
</gene>
<name>E0Q563_9BIFI</name>
<evidence type="ECO:0000256" key="3">
    <source>
        <dbReference type="ARBA" id="ARBA00022806"/>
    </source>
</evidence>
<feature type="domain" description="HD Cas3-type" evidence="7">
    <location>
        <begin position="853"/>
        <end position="1054"/>
    </location>
</feature>
<dbReference type="NCBIfam" id="TIGR02621">
    <property type="entry name" value="cas3_GSU0051"/>
    <property type="match status" value="1"/>
</dbReference>
<feature type="compositionally biased region" description="Polar residues" evidence="6">
    <location>
        <begin position="832"/>
        <end position="844"/>
    </location>
</feature>
<dbReference type="GO" id="GO:0004386">
    <property type="term" value="F:helicase activity"/>
    <property type="evidence" value="ECO:0007669"/>
    <property type="project" value="UniProtKB-KW"/>
</dbReference>
<accession>E0Q563</accession>
<feature type="region of interest" description="Disordered" evidence="6">
    <location>
        <begin position="822"/>
        <end position="865"/>
    </location>
</feature>
<dbReference type="InterPro" id="IPR027417">
    <property type="entry name" value="P-loop_NTPase"/>
</dbReference>
<dbReference type="Gene3D" id="3.40.50.300">
    <property type="entry name" value="P-loop containing nucleotide triphosphate hydrolases"/>
    <property type="match status" value="2"/>
</dbReference>
<keyword evidence="5" id="KW-0051">Antiviral defense</keyword>
<dbReference type="HOGENOM" id="CLU_010520_0_0_11"/>
<dbReference type="PROSITE" id="PS51643">
    <property type="entry name" value="HD_CAS3"/>
    <property type="match status" value="1"/>
</dbReference>
<keyword evidence="1" id="KW-0547">Nucleotide-binding</keyword>
<evidence type="ECO:0000256" key="4">
    <source>
        <dbReference type="ARBA" id="ARBA00022840"/>
    </source>
</evidence>
<dbReference type="GO" id="GO:0051607">
    <property type="term" value="P:defense response to virus"/>
    <property type="evidence" value="ECO:0007669"/>
    <property type="project" value="UniProtKB-KW"/>
</dbReference>
<comment type="caution">
    <text evidence="8">The sequence shown here is derived from an EMBL/GenBank/DDBJ whole genome shotgun (WGS) entry which is preliminary data.</text>
</comment>
<dbReference type="EMBL" id="AEEQ01000005">
    <property type="protein sequence ID" value="EFM42307.1"/>
    <property type="molecule type" value="Genomic_DNA"/>
</dbReference>
<dbReference type="SUPFAM" id="SSF52540">
    <property type="entry name" value="P-loop containing nucleoside triphosphate hydrolases"/>
    <property type="match status" value="1"/>
</dbReference>
<dbReference type="GO" id="GO:0016787">
    <property type="term" value="F:hydrolase activity"/>
    <property type="evidence" value="ECO:0007669"/>
    <property type="project" value="UniProtKB-KW"/>
</dbReference>
<proteinExistence type="predicted"/>
<keyword evidence="3" id="KW-0347">Helicase</keyword>
<dbReference type="Pfam" id="PF22590">
    <property type="entry name" value="Cas3-like_C_2"/>
    <property type="match status" value="1"/>
</dbReference>
<dbReference type="InterPro" id="IPR054712">
    <property type="entry name" value="Cas3-like_dom"/>
</dbReference>
<dbReference type="Proteomes" id="UP000003323">
    <property type="component" value="Unassembled WGS sequence"/>
</dbReference>
<protein>
    <submittedName>
        <fullName evidence="8">CRISPR-associated helicase Cas3, Anaes-subtype</fullName>
    </submittedName>
</protein>
<evidence type="ECO:0000256" key="1">
    <source>
        <dbReference type="ARBA" id="ARBA00022741"/>
    </source>
</evidence>
<reference evidence="8 9" key="1">
    <citation type="submission" date="2010-08" db="EMBL/GenBank/DDBJ databases">
        <authorList>
            <person name="Muzny D."/>
            <person name="Qin X."/>
            <person name="Deng J."/>
            <person name="Jiang H."/>
            <person name="Liu Y."/>
            <person name="Qu J."/>
            <person name="Song X.-Z."/>
            <person name="Zhang L."/>
            <person name="Thornton R."/>
            <person name="Coyle M."/>
            <person name="Francisco L."/>
            <person name="Jackson L."/>
            <person name="Javaid M."/>
            <person name="Korchina V."/>
            <person name="Kovar C."/>
            <person name="Mata R."/>
            <person name="Mathew T."/>
            <person name="Ngo R."/>
            <person name="Nguyen L."/>
            <person name="Nguyen N."/>
            <person name="Okwuonu G."/>
            <person name="Ongeri F."/>
            <person name="Pham C."/>
            <person name="Simmons D."/>
            <person name="Wilczek-Boney K."/>
            <person name="Hale W."/>
            <person name="Jakkamsetti A."/>
            <person name="Pham P."/>
            <person name="Ruth R."/>
            <person name="San Lucas F."/>
            <person name="Warren J."/>
            <person name="Zhang J."/>
            <person name="Zhao Z."/>
            <person name="Zhou C."/>
            <person name="Zhu D."/>
            <person name="Lee S."/>
            <person name="Bess C."/>
            <person name="Blankenburg K."/>
            <person name="Forbes L."/>
            <person name="Fu Q."/>
            <person name="Gubbala S."/>
            <person name="Hirani K."/>
            <person name="Jayaseelan J.C."/>
            <person name="Lara F."/>
            <person name="Munidasa M."/>
            <person name="Palculict T."/>
            <person name="Patil S."/>
            <person name="Pu L.-L."/>
            <person name="Saada N."/>
            <person name="Tang L."/>
            <person name="Weissenberger G."/>
            <person name="Zhu Y."/>
            <person name="Hemphill L."/>
            <person name="Shang Y."/>
            <person name="Youmans B."/>
            <person name="Ayvaz T."/>
            <person name="Ross M."/>
            <person name="Santibanez J."/>
            <person name="Aqrawi P."/>
            <person name="Gross S."/>
            <person name="Joshi V."/>
            <person name="Fowler G."/>
            <person name="Nazareth L."/>
            <person name="Reid J."/>
            <person name="Worley K."/>
            <person name="Petrosino J."/>
            <person name="Highlander S."/>
            <person name="Gibbs R."/>
        </authorList>
    </citation>
    <scope>NUCLEOTIDE SEQUENCE [LARGE SCALE GENOMIC DNA]</scope>
    <source>
        <strain evidence="8 9">ATCC 27679</strain>
    </source>
</reference>
<sequence>MFWKRGSDMVEMSSSQQQYLTAKFEDFIATVHPGEAGQPARKPYQWQIRLMLYVVEHGRWPQSIGAPTASGKTSVIDIHVFLNAMAGIASVAGSEVAQELGGLPLQRIPRRLVLTVNRRSLVDDQFEEADMLRDRLQSDDHSDDGLRLYRRGLDLRSAVDDGLAQENKSLRMITAELRGGISPNREWRYYPQTCAVICATPDMFGSRLLFRGYGTSRTMRSMEAGLLAYDTVLIADEAHLSRQLLETACQVSRIENMAETPLSSQVTPLQVVETTATPASGNAEERVGVLESDFEVDTALARRLNNPKSVFTNFDFEKDKDVIDAIVAQCIALILSNIEADKSNDSNPHVLGCIVNTVKNAKVVAKELERQCKKHGISRPVDVYIGPMRAFDKCQIARKLHSLPYLKPDDAPCCIIGTQTLEVGVDVDFTDMVTEIAPGSALVQRSGRVNRRGLRSEGSVYVFGLDLQKLTEKKQASAPRTYSPDDIRKTWEWLASLPKTNSEKPDISAWSVYRSALNGQPIPGEQPRRLLFQRLEPWDVENLSSTDEDLCADISEEYLQQGRSDLNLWLRDNLELDTPDINVVVRHLPWDDALAIELLEVTQPENDELFPVGRWRGFNYLFDKMNKRSDKVEIPVAIDDEGIERKYSVRLPHRVFRYRASEPENHRVVCLHEGTTNTVRSGDVLILDDFARVFSKFSEDIAIFDPEGSDTSEDIFNQCDSSTLVTSYDSLNSGEPKVAEAFRRLQELEEGDFVNIDEKTERMQEDLRLLRMKAAGASFLAERTRGEAYSLVWYRREKPDVPYEDNKGRVIPHDVQWLVSSAQSDSLDSESNQEILSTRTTNRTLHLGGVPSGMGEPQRSDGHQNHVAQRAQALGSLIGLDPAIVEDLRIAGNFHDEGKKDERFQRMLRYGHQSSADAEPLAKSLFQSRSWEQRFRNTYQLRGWRHEQRSVAEFRFACETYIQLESMDEFDKQLVQRLIGTSHGHGRSTFHYGTAYLLPQAGGASRDANPKLNDISDRLFEMGEWETLVDRTSQRYGFWGISYLEALLRAADITCSKEGQ</sequence>
<evidence type="ECO:0000259" key="7">
    <source>
        <dbReference type="PROSITE" id="PS51643"/>
    </source>
</evidence>
<organism evidence="8 9">
    <name type="scientific">Bifidobacterium dentium ATCC 27679</name>
    <dbReference type="NCBI Taxonomy" id="871562"/>
    <lineage>
        <taxon>Bacteria</taxon>
        <taxon>Bacillati</taxon>
        <taxon>Actinomycetota</taxon>
        <taxon>Actinomycetes</taxon>
        <taxon>Bifidobacteriales</taxon>
        <taxon>Bifidobacteriaceae</taxon>
        <taxon>Bifidobacterium</taxon>
    </lineage>
</organism>
<dbReference type="InterPro" id="IPR013444">
    <property type="entry name" value="Helicase_Cas3_CRISPR-ass_Anaes"/>
</dbReference>
<evidence type="ECO:0000256" key="5">
    <source>
        <dbReference type="ARBA" id="ARBA00023118"/>
    </source>
</evidence>
<dbReference type="GO" id="GO:0005524">
    <property type="term" value="F:ATP binding"/>
    <property type="evidence" value="ECO:0007669"/>
    <property type="project" value="UniProtKB-KW"/>
</dbReference>
<keyword evidence="2" id="KW-0378">Hydrolase</keyword>
<dbReference type="InterPro" id="IPR006483">
    <property type="entry name" value="CRISPR-assoc_Cas3_HD"/>
</dbReference>